<evidence type="ECO:0000313" key="1">
    <source>
        <dbReference type="EMBL" id="EEF76013.1"/>
    </source>
</evidence>
<protein>
    <submittedName>
        <fullName evidence="1">Uncharacterized protein</fullName>
    </submittedName>
</protein>
<organism evidence="1 2">
    <name type="scientific">Phocaeicola coprophilus DSM 18228 = JCM 13818</name>
    <dbReference type="NCBI Taxonomy" id="547042"/>
    <lineage>
        <taxon>Bacteria</taxon>
        <taxon>Pseudomonadati</taxon>
        <taxon>Bacteroidota</taxon>
        <taxon>Bacteroidia</taxon>
        <taxon>Bacteroidales</taxon>
        <taxon>Bacteroidaceae</taxon>
        <taxon>Phocaeicola</taxon>
    </lineage>
</organism>
<dbReference type="EMBL" id="ACBW01000110">
    <property type="protein sequence ID" value="EEF76013.1"/>
    <property type="molecule type" value="Genomic_DNA"/>
</dbReference>
<dbReference type="RefSeq" id="WP_008142102.1">
    <property type="nucleotide sequence ID" value="NZ_EQ973637.1"/>
</dbReference>
<gene>
    <name evidence="1" type="ORF">BACCOPRO_01507</name>
</gene>
<dbReference type="HOGENOM" id="CLU_167381_0_0_10"/>
<reference evidence="1 2" key="1">
    <citation type="submission" date="2008-12" db="EMBL/GenBank/DDBJ databases">
        <authorList>
            <person name="Fulton L."/>
            <person name="Clifton S."/>
            <person name="Fulton B."/>
            <person name="Xu J."/>
            <person name="Minx P."/>
            <person name="Pepin K.H."/>
            <person name="Johnson M."/>
            <person name="Bhonagiri V."/>
            <person name="Nash W.E."/>
            <person name="Mardis E.R."/>
            <person name="Wilson R.K."/>
        </authorList>
    </citation>
    <scope>NUCLEOTIDE SEQUENCE [LARGE SCALE GENOMIC DNA]</scope>
    <source>
        <strain evidence="1 2">DSM 18228</strain>
    </source>
</reference>
<dbReference type="STRING" id="547042.BACCOPRO_01507"/>
<name>S0F6P9_9BACT</name>
<sequence>MDKDYVMRIAGTIREQLVSMTDTAILMSWGIQEFMATIYKDLPGLKFRVNGHLFQGYVLICLNGSDYYEVYLLNEEETRCISDEVCFDELGEIIDRHVESGTDKEEYARFCEQIVSFY</sequence>
<keyword evidence="2" id="KW-1185">Reference proteome</keyword>
<dbReference type="Proteomes" id="UP000014073">
    <property type="component" value="Unassembled WGS sequence"/>
</dbReference>
<dbReference type="eggNOG" id="ENOG50335ST">
    <property type="taxonomic scope" value="Bacteria"/>
</dbReference>
<proteinExistence type="predicted"/>
<dbReference type="GeneID" id="78404428"/>
<comment type="caution">
    <text evidence="1">The sequence shown here is derived from an EMBL/GenBank/DDBJ whole genome shotgun (WGS) entry which is preliminary data.</text>
</comment>
<dbReference type="OrthoDB" id="1073594at2"/>
<dbReference type="AlphaFoldDB" id="S0F6P9"/>
<evidence type="ECO:0000313" key="2">
    <source>
        <dbReference type="Proteomes" id="UP000014073"/>
    </source>
</evidence>
<accession>S0F6P9</accession>